<dbReference type="InterPro" id="IPR015377">
    <property type="entry name" value="Fumarylacetoacetase_N"/>
</dbReference>
<dbReference type="SUPFAM" id="SSF63433">
    <property type="entry name" value="Fumarylacetoacetate hydrolase, FAH, N-terminal domain"/>
    <property type="match status" value="1"/>
</dbReference>
<dbReference type="Pfam" id="PF01557">
    <property type="entry name" value="FAA_hydrolase"/>
    <property type="match status" value="1"/>
</dbReference>
<name>F3KPQ2_9BURK</name>
<organism evidence="16 17">
    <name type="scientific">Hylemonella gracilis ATCC 19624</name>
    <dbReference type="NCBI Taxonomy" id="887062"/>
    <lineage>
        <taxon>Bacteria</taxon>
        <taxon>Pseudomonadati</taxon>
        <taxon>Pseudomonadota</taxon>
        <taxon>Betaproteobacteria</taxon>
        <taxon>Burkholderiales</taxon>
        <taxon>Comamonadaceae</taxon>
        <taxon>Hylemonella</taxon>
    </lineage>
</organism>
<feature type="active site" description="Proton acceptor" evidence="11">
    <location>
        <position position="170"/>
    </location>
</feature>
<evidence type="ECO:0000256" key="4">
    <source>
        <dbReference type="ARBA" id="ARBA00012094"/>
    </source>
</evidence>
<reference evidence="16 17" key="1">
    <citation type="journal article" date="2011" name="EMBO J.">
        <title>Structural diversity of bacterial flagellar motors.</title>
        <authorList>
            <person name="Chen S."/>
            <person name="Beeby M."/>
            <person name="Murphy G.E."/>
            <person name="Leadbetter J.R."/>
            <person name="Hendrixson D.R."/>
            <person name="Briegel A."/>
            <person name="Li Z."/>
            <person name="Shi J."/>
            <person name="Tocheva E.I."/>
            <person name="Muller A."/>
            <person name="Dobro M.J."/>
            <person name="Jensen G.J."/>
        </authorList>
    </citation>
    <scope>NUCLEOTIDE SEQUENCE [LARGE SCALE GENOMIC DNA]</scope>
    <source>
        <strain evidence="16 17">ATCC 19624</strain>
    </source>
</reference>
<gene>
    <name evidence="16" type="ORF">HGR_02059</name>
</gene>
<dbReference type="RefSeq" id="WP_006296387.1">
    <property type="nucleotide sequence ID" value="NZ_AEGR01000024.1"/>
</dbReference>
<feature type="binding site" evidence="13">
    <location>
        <position position="163"/>
    </location>
    <ligand>
        <name>Ca(2+)</name>
        <dbReference type="ChEBI" id="CHEBI:29108"/>
    </ligand>
</feature>
<evidence type="ECO:0000256" key="6">
    <source>
        <dbReference type="ARBA" id="ARBA00022801"/>
    </source>
</evidence>
<evidence type="ECO:0000259" key="15">
    <source>
        <dbReference type="Pfam" id="PF09298"/>
    </source>
</evidence>
<feature type="binding site" evidence="13">
    <location>
        <position position="241"/>
    </location>
    <ligand>
        <name>Ca(2+)</name>
        <dbReference type="ChEBI" id="CHEBI:29108"/>
    </ligand>
</feature>
<evidence type="ECO:0000256" key="8">
    <source>
        <dbReference type="ARBA" id="ARBA00022842"/>
    </source>
</evidence>
<evidence type="ECO:0000256" key="13">
    <source>
        <dbReference type="PIRSR" id="PIRSR605959-3"/>
    </source>
</evidence>
<dbReference type="EC" id="3.7.1.2" evidence="4"/>
<dbReference type="UniPathway" id="UPA00139">
    <property type="reaction ID" value="UER00341"/>
</dbReference>
<feature type="binding site" evidence="13">
    <location>
        <position position="273"/>
    </location>
    <ligand>
        <name>Mg(2+)</name>
        <dbReference type="ChEBI" id="CHEBI:18420"/>
    </ligand>
</feature>
<keyword evidence="9" id="KW-0828">Tyrosine catabolism</keyword>
<comment type="caution">
    <text evidence="16">The sequence shown here is derived from an EMBL/GenBank/DDBJ whole genome shotgun (WGS) entry which is preliminary data.</text>
</comment>
<dbReference type="PANTHER" id="PTHR43069:SF2">
    <property type="entry name" value="FUMARYLACETOACETASE"/>
    <property type="match status" value="1"/>
</dbReference>
<comment type="cofactor">
    <cofactor evidence="2 13">
        <name>Mg(2+)</name>
        <dbReference type="ChEBI" id="CHEBI:18420"/>
    </cofactor>
</comment>
<evidence type="ECO:0000256" key="9">
    <source>
        <dbReference type="ARBA" id="ARBA00022878"/>
    </source>
</evidence>
<evidence type="ECO:0000313" key="17">
    <source>
        <dbReference type="Proteomes" id="UP000016368"/>
    </source>
</evidence>
<dbReference type="GO" id="GO:1902000">
    <property type="term" value="P:homogentisate catabolic process"/>
    <property type="evidence" value="ECO:0007669"/>
    <property type="project" value="TreeGrafter"/>
</dbReference>
<evidence type="ECO:0000256" key="3">
    <source>
        <dbReference type="ARBA" id="ARBA00004782"/>
    </source>
</evidence>
<dbReference type="GO" id="GO:0046872">
    <property type="term" value="F:metal ion binding"/>
    <property type="evidence" value="ECO:0007669"/>
    <property type="project" value="UniProtKB-KW"/>
</dbReference>
<feature type="binding site" evidence="12">
    <location>
        <position position="399"/>
    </location>
    <ligand>
        <name>substrate</name>
    </ligand>
</feature>
<keyword evidence="17" id="KW-1185">Reference proteome</keyword>
<dbReference type="AlphaFoldDB" id="F3KPQ2"/>
<feature type="binding site" evidence="13">
    <location>
        <position position="293"/>
    </location>
    <ligand>
        <name>Mg(2+)</name>
        <dbReference type="ChEBI" id="CHEBI:18420"/>
    </ligand>
</feature>
<dbReference type="InterPro" id="IPR036462">
    <property type="entry name" value="Fumarylacetoacetase_N_sf"/>
</dbReference>
<dbReference type="eggNOG" id="COG0179">
    <property type="taxonomic scope" value="Bacteria"/>
</dbReference>
<dbReference type="FunFam" id="3.90.850.10:FF:000009">
    <property type="entry name" value="Fumarylacetoacetase"/>
    <property type="match status" value="1"/>
</dbReference>
<comment type="cofactor">
    <cofactor evidence="1 13">
        <name>Ca(2+)</name>
        <dbReference type="ChEBI" id="CHEBI:29108"/>
    </cofactor>
</comment>
<evidence type="ECO:0000256" key="5">
    <source>
        <dbReference type="ARBA" id="ARBA00022723"/>
    </source>
</evidence>
<dbReference type="GO" id="GO:0004334">
    <property type="term" value="F:fumarylacetoacetase activity"/>
    <property type="evidence" value="ECO:0007669"/>
    <property type="project" value="UniProtKB-EC"/>
</dbReference>
<feature type="domain" description="Fumarylacetoacetase N-terminal" evidence="15">
    <location>
        <begin position="49"/>
        <end position="155"/>
    </location>
</feature>
<dbReference type="STRING" id="887062.HGR_02059"/>
<feature type="binding site" evidence="12">
    <location>
        <position position="165"/>
    </location>
    <ligand>
        <name>substrate</name>
    </ligand>
</feature>
<dbReference type="SUPFAM" id="SSF56529">
    <property type="entry name" value="FAH"/>
    <property type="match status" value="1"/>
</dbReference>
<dbReference type="EMBL" id="AEGR01000024">
    <property type="protein sequence ID" value="EGI78310.1"/>
    <property type="molecule type" value="Genomic_DNA"/>
</dbReference>
<feature type="binding site" evidence="12">
    <location>
        <position position="179"/>
    </location>
    <ligand>
        <name>substrate</name>
    </ligand>
</feature>
<evidence type="ECO:0000256" key="7">
    <source>
        <dbReference type="ARBA" id="ARBA00022837"/>
    </source>
</evidence>
<dbReference type="Pfam" id="PF09298">
    <property type="entry name" value="FAA_hydrolase_N"/>
    <property type="match status" value="1"/>
</dbReference>
<evidence type="ECO:0000256" key="10">
    <source>
        <dbReference type="ARBA" id="ARBA00023232"/>
    </source>
</evidence>
<dbReference type="Gene3D" id="3.90.850.10">
    <property type="entry name" value="Fumarylacetoacetase-like, C-terminal domain"/>
    <property type="match status" value="1"/>
</dbReference>
<keyword evidence="5 13" id="KW-0479">Metal-binding</keyword>
<feature type="domain" description="Fumarylacetoacetase-like C-terminal" evidence="14">
    <location>
        <begin position="162"/>
        <end position="462"/>
    </location>
</feature>
<protein>
    <recommendedName>
        <fullName evidence="4">fumarylacetoacetase</fullName>
        <ecNumber evidence="4">3.7.1.2</ecNumber>
    </recommendedName>
</protein>
<keyword evidence="7 13" id="KW-0106">Calcium</keyword>
<dbReference type="InterPro" id="IPR005959">
    <property type="entry name" value="Fumarylacetoacetase"/>
</dbReference>
<evidence type="ECO:0000259" key="14">
    <source>
        <dbReference type="Pfam" id="PF01557"/>
    </source>
</evidence>
<feature type="binding site" evidence="13">
    <location>
        <position position="297"/>
    </location>
    <ligand>
        <name>Mg(2+)</name>
        <dbReference type="ChEBI" id="CHEBI:18420"/>
    </ligand>
</feature>
<feature type="binding site" evidence="12">
    <location>
        <position position="280"/>
    </location>
    <ligand>
        <name>substrate</name>
    </ligand>
</feature>
<dbReference type="Proteomes" id="UP000016368">
    <property type="component" value="Unassembled WGS sequence"/>
</dbReference>
<sequence length="467" mass="50353">MTTTRPFRLNETHDPALRSWVVSANPRAAIAASDAVAAQAATVSDFPIQNLPYAIFRRSHTDERFRAGVAIGDQVLDLAPHAVHQALKLDASLAAALTLCREDAALNALMALGPAAWSGLRLALSRGLRAEASHAVQAVLQAHLTPQAEVEYALPARIGDYTDFYTSVHHATNVGRLFRPDNPLLPNYKWVPIGYHGRSSSIGVSGQQFHRPKGQLMAPGADPATTAPTLAPTQRLDIELELGIFIGQGNPLGEPVPLVEAEDHVFGLCLLNDWSARDIQAWEYQPLGPMLSKNFATTISPWIVTLEALAPYRTAFTRPDGDPQPLPYLDSAANREGGAFDIQLEVLIQTSRMRQAGQAAHRIVRTSYRHAYWTLAQLVTHHTVGGCNLQPGDLFGSGTLSGPTLEEAGALLELTRGGKQPLSLPDGEQRTFLHDGDRVTLRGHCEKAGAVRIGFGDCTGTVLPAKG</sequence>
<dbReference type="Gene3D" id="2.30.30.230">
    <property type="entry name" value="Fumarylacetoacetase, N-terminal domain"/>
    <property type="match status" value="1"/>
</dbReference>
<feature type="binding site" evidence="13">
    <location>
        <position position="239"/>
    </location>
    <ligand>
        <name>Ca(2+)</name>
        <dbReference type="ChEBI" id="CHEBI:29108"/>
    </ligand>
</feature>
<keyword evidence="6" id="KW-0378">Hydrolase</keyword>
<keyword evidence="8 13" id="KW-0460">Magnesium</keyword>
<dbReference type="GO" id="GO:0006572">
    <property type="term" value="P:L-tyrosine catabolic process"/>
    <property type="evidence" value="ECO:0007669"/>
    <property type="project" value="UniProtKB-KW"/>
</dbReference>
<feature type="binding site" evidence="13">
    <location>
        <position position="273"/>
    </location>
    <ligand>
        <name>Ca(2+)</name>
        <dbReference type="ChEBI" id="CHEBI:29108"/>
    </ligand>
</feature>
<dbReference type="InterPro" id="IPR036663">
    <property type="entry name" value="Fumarylacetoacetase_C_sf"/>
</dbReference>
<evidence type="ECO:0000256" key="2">
    <source>
        <dbReference type="ARBA" id="ARBA00001946"/>
    </source>
</evidence>
<accession>F3KPQ2</accession>
<evidence type="ECO:0000256" key="12">
    <source>
        <dbReference type="PIRSR" id="PIRSR605959-2"/>
    </source>
</evidence>
<proteinExistence type="predicted"/>
<dbReference type="GO" id="GO:0006559">
    <property type="term" value="P:L-phenylalanine catabolic process"/>
    <property type="evidence" value="ECO:0007669"/>
    <property type="project" value="UniProtKB-UniPathway"/>
</dbReference>
<dbReference type="NCBIfam" id="TIGR01266">
    <property type="entry name" value="fum_ac_acetase"/>
    <property type="match status" value="1"/>
</dbReference>
<keyword evidence="10" id="KW-0585">Phenylalanine catabolism</keyword>
<comment type="pathway">
    <text evidence="3">Amino-acid degradation; L-phenylalanine degradation; acetoacetate and fumarate from L-phenylalanine: step 6/6.</text>
</comment>
<evidence type="ECO:0000256" key="11">
    <source>
        <dbReference type="PIRSR" id="PIRSR605959-1"/>
    </source>
</evidence>
<dbReference type="PANTHER" id="PTHR43069">
    <property type="entry name" value="FUMARYLACETOACETASE"/>
    <property type="match status" value="1"/>
</dbReference>
<evidence type="ECO:0000256" key="1">
    <source>
        <dbReference type="ARBA" id="ARBA00001913"/>
    </source>
</evidence>
<dbReference type="OrthoDB" id="3766879at2"/>
<evidence type="ECO:0000313" key="16">
    <source>
        <dbReference type="EMBL" id="EGI78310.1"/>
    </source>
</evidence>
<feature type="binding site" evidence="12">
    <location>
        <position position="284"/>
    </location>
    <ligand>
        <name>substrate</name>
    </ligand>
</feature>
<dbReference type="InterPro" id="IPR011234">
    <property type="entry name" value="Fumarylacetoacetase-like_C"/>
</dbReference>